<accession>A0A832PPZ8</accession>
<dbReference type="InterPro" id="IPR044855">
    <property type="entry name" value="CoA-Trfase_III_dom3_sf"/>
</dbReference>
<dbReference type="Gene3D" id="3.40.50.10540">
    <property type="entry name" value="Crotonobetainyl-coa:carnitine coa-transferase, domain 1"/>
    <property type="match status" value="1"/>
</dbReference>
<evidence type="ECO:0000256" key="1">
    <source>
        <dbReference type="SAM" id="MobiDB-lite"/>
    </source>
</evidence>
<dbReference type="AlphaFoldDB" id="A0A832PPZ8"/>
<protein>
    <submittedName>
        <fullName evidence="2">CoA transferase</fullName>
    </submittedName>
</protein>
<dbReference type="InterPro" id="IPR050509">
    <property type="entry name" value="CoA-transferase_III"/>
</dbReference>
<dbReference type="GO" id="GO:0016740">
    <property type="term" value="F:transferase activity"/>
    <property type="evidence" value="ECO:0007669"/>
    <property type="project" value="UniProtKB-KW"/>
</dbReference>
<reference evidence="2 3" key="1">
    <citation type="journal article" date="2020" name="Biotechnol. Biofuels">
        <title>New insights from the biogas microbiome by comprehensive genome-resolved metagenomics of nearly 1600 species originating from multiple anaerobic digesters.</title>
        <authorList>
            <person name="Campanaro S."/>
            <person name="Treu L."/>
            <person name="Rodriguez-R L.M."/>
            <person name="Kovalovszki A."/>
            <person name="Ziels R.M."/>
            <person name="Maus I."/>
            <person name="Zhu X."/>
            <person name="Kougias P.G."/>
            <person name="Basile A."/>
            <person name="Luo G."/>
            <person name="Schluter A."/>
            <person name="Konstantinidis K.T."/>
            <person name="Angelidaki I."/>
        </authorList>
    </citation>
    <scope>NUCLEOTIDE SEQUENCE [LARGE SCALE GENOMIC DNA]</scope>
    <source>
        <strain evidence="2">AS04akNAM_125</strain>
    </source>
</reference>
<dbReference type="PANTHER" id="PTHR48228:SF5">
    <property type="entry name" value="ALPHA-METHYLACYL-COA RACEMASE"/>
    <property type="match status" value="1"/>
</dbReference>
<dbReference type="Gene3D" id="3.30.1540.10">
    <property type="entry name" value="formyl-coa transferase, domain 3"/>
    <property type="match status" value="1"/>
</dbReference>
<dbReference type="Proteomes" id="UP000580830">
    <property type="component" value="Unassembled WGS sequence"/>
</dbReference>
<organism evidence="2 3">
    <name type="scientific">Paracoccus solventivorans</name>
    <dbReference type="NCBI Taxonomy" id="53463"/>
    <lineage>
        <taxon>Bacteria</taxon>
        <taxon>Pseudomonadati</taxon>
        <taxon>Pseudomonadota</taxon>
        <taxon>Alphaproteobacteria</taxon>
        <taxon>Rhodobacterales</taxon>
        <taxon>Paracoccaceae</taxon>
        <taxon>Paracoccus</taxon>
    </lineage>
</organism>
<comment type="caution">
    <text evidence="2">The sequence shown here is derived from an EMBL/GenBank/DDBJ whole genome shotgun (WGS) entry which is preliminary data.</text>
</comment>
<dbReference type="Pfam" id="PF02515">
    <property type="entry name" value="CoA_transf_3"/>
    <property type="match status" value="1"/>
</dbReference>
<evidence type="ECO:0000313" key="2">
    <source>
        <dbReference type="EMBL" id="HHW35125.1"/>
    </source>
</evidence>
<sequence length="390" mass="41215">MMGPLSGLKVIEMAGLGPAPFCGMLLADLGAEVLSIQRVTSADLGFDVPTRYDLLNRNKQALAVDLKSPEGVKLVLELIRDSDLLIEGFRPGVMERLGLGPEPCMAANPGLIYGRMTGWGQTGPLAARAGHDINYIAMSGALAAIGPSPDAPPVVPLNYIGDFGGGALYLALGLLAALRERQQSGLGQVVDAAMVDGVGSLMTMHYGYWQAGQWDLQRGSNTADGGSPWYTTYRTSDGGYMAVGAVEKRFYAELLSVLGLADADLPDQNDRAGWPRLRTAFAEVFATRTRDEWEAAFDGIDACVTPVLDMAEAPAHELAQARGSFLRGNGVIEPAPAPRFSRSTPAEVRPPPVAAQTGVSALRQRGIGEGRIADLIRQGVVAGQIAVQEA</sequence>
<keyword evidence="2" id="KW-0808">Transferase</keyword>
<evidence type="ECO:0000313" key="3">
    <source>
        <dbReference type="Proteomes" id="UP000580830"/>
    </source>
</evidence>
<gene>
    <name evidence="2" type="ORF">GXX24_13450</name>
</gene>
<dbReference type="EMBL" id="DULP01000212">
    <property type="protein sequence ID" value="HHW35125.1"/>
    <property type="molecule type" value="Genomic_DNA"/>
</dbReference>
<name>A0A832PPZ8_9RHOB</name>
<dbReference type="InterPro" id="IPR023606">
    <property type="entry name" value="CoA-Trfase_III_dom_1_sf"/>
</dbReference>
<feature type="region of interest" description="Disordered" evidence="1">
    <location>
        <begin position="336"/>
        <end position="356"/>
    </location>
</feature>
<proteinExistence type="predicted"/>
<dbReference type="InterPro" id="IPR003673">
    <property type="entry name" value="CoA-Trfase_fam_III"/>
</dbReference>
<dbReference type="SUPFAM" id="SSF89796">
    <property type="entry name" value="CoA-transferase family III (CaiB/BaiF)"/>
    <property type="match status" value="1"/>
</dbReference>
<dbReference type="PANTHER" id="PTHR48228">
    <property type="entry name" value="SUCCINYL-COA--D-CITRAMALATE COA-TRANSFERASE"/>
    <property type="match status" value="1"/>
</dbReference>